<dbReference type="Proteomes" id="UP000326178">
    <property type="component" value="Chromosome"/>
</dbReference>
<gene>
    <name evidence="1" type="ORF">CP967_19895</name>
</gene>
<reference evidence="1 2" key="1">
    <citation type="submission" date="2017-09" db="EMBL/GenBank/DDBJ databases">
        <authorList>
            <person name="Lee N."/>
            <person name="Cho B.-K."/>
        </authorList>
    </citation>
    <scope>NUCLEOTIDE SEQUENCE [LARGE SCALE GENOMIC DNA]</scope>
    <source>
        <strain evidence="1 2">ATCC 12769</strain>
    </source>
</reference>
<protein>
    <recommendedName>
        <fullName evidence="3">Lipocalin-like domain-containing protein</fullName>
    </recommendedName>
</protein>
<keyword evidence="2" id="KW-1185">Reference proteome</keyword>
<accession>A0A5J6FCD2</accession>
<organism evidence="1 2">
    <name type="scientific">Streptomyces nitrosporeus</name>
    <dbReference type="NCBI Taxonomy" id="28894"/>
    <lineage>
        <taxon>Bacteria</taxon>
        <taxon>Bacillati</taxon>
        <taxon>Actinomycetota</taxon>
        <taxon>Actinomycetes</taxon>
        <taxon>Kitasatosporales</taxon>
        <taxon>Streptomycetaceae</taxon>
        <taxon>Streptomyces</taxon>
    </lineage>
</organism>
<dbReference type="EMBL" id="CP023702">
    <property type="protein sequence ID" value="QEU73952.1"/>
    <property type="molecule type" value="Genomic_DNA"/>
</dbReference>
<evidence type="ECO:0000313" key="2">
    <source>
        <dbReference type="Proteomes" id="UP000326178"/>
    </source>
</evidence>
<sequence>MLTVTSSATAVAATPCSFSPVGTWTGTVTRPGASDQIQLAFGPSGRACLITTMENEVTTSYGAWQQSGFLHFNYKIKEALTDGNGTLLGWIHIDQDAVQQGSAFSSSGTSLVYDLAGNPQGSVTSYVTATKTSSTPLSCAAHS</sequence>
<name>A0A5J6FCD2_9ACTN</name>
<proteinExistence type="predicted"/>
<dbReference type="KEGG" id="snk:CP967_19895"/>
<evidence type="ECO:0008006" key="3">
    <source>
        <dbReference type="Google" id="ProtNLM"/>
    </source>
</evidence>
<dbReference type="AlphaFoldDB" id="A0A5J6FCD2"/>
<evidence type="ECO:0000313" key="1">
    <source>
        <dbReference type="EMBL" id="QEU73952.1"/>
    </source>
</evidence>